<proteinExistence type="inferred from homology"/>
<dbReference type="HAMAP" id="MF_00131">
    <property type="entry name" value="Trp_synth_alpha"/>
    <property type="match status" value="1"/>
</dbReference>
<keyword evidence="5 9" id="KW-0822">Tryptophan biosynthesis</keyword>
<feature type="active site" description="Proton acceptor" evidence="9">
    <location>
        <position position="49"/>
    </location>
</feature>
<keyword evidence="12" id="KW-1185">Reference proteome</keyword>
<protein>
    <recommendedName>
        <fullName evidence="9">Tryptophan synthase alpha chain</fullName>
        <ecNumber evidence="9">4.2.1.20</ecNumber>
    </recommendedName>
</protein>
<dbReference type="InterPro" id="IPR013785">
    <property type="entry name" value="Aldolase_TIM"/>
</dbReference>
<dbReference type="PANTHER" id="PTHR43406">
    <property type="entry name" value="TRYPTOPHAN SYNTHASE, ALPHA CHAIN"/>
    <property type="match status" value="1"/>
</dbReference>
<evidence type="ECO:0000256" key="4">
    <source>
        <dbReference type="ARBA" id="ARBA00022605"/>
    </source>
</evidence>
<dbReference type="PANTHER" id="PTHR43406:SF1">
    <property type="entry name" value="TRYPTOPHAN SYNTHASE ALPHA CHAIN, CHLOROPLASTIC"/>
    <property type="match status" value="1"/>
</dbReference>
<comment type="catalytic activity">
    <reaction evidence="8 9">
        <text>(1S,2R)-1-C-(indol-3-yl)glycerol 3-phosphate + L-serine = D-glyceraldehyde 3-phosphate + L-tryptophan + H2O</text>
        <dbReference type="Rhea" id="RHEA:10532"/>
        <dbReference type="ChEBI" id="CHEBI:15377"/>
        <dbReference type="ChEBI" id="CHEBI:33384"/>
        <dbReference type="ChEBI" id="CHEBI:57912"/>
        <dbReference type="ChEBI" id="CHEBI:58866"/>
        <dbReference type="ChEBI" id="CHEBI:59776"/>
        <dbReference type="EC" id="4.2.1.20"/>
    </reaction>
</comment>
<dbReference type="NCBIfam" id="TIGR00262">
    <property type="entry name" value="trpA"/>
    <property type="match status" value="1"/>
</dbReference>
<dbReference type="AlphaFoldDB" id="C0GDL2"/>
<reference evidence="11 12" key="1">
    <citation type="submission" date="2009-02" db="EMBL/GenBank/DDBJ databases">
        <title>Sequencing of the draft genome and assembly of Dethiobacter alkaliphilus AHT 1.</title>
        <authorList>
            <consortium name="US DOE Joint Genome Institute (JGI-PGF)"/>
            <person name="Lucas S."/>
            <person name="Copeland A."/>
            <person name="Lapidus A."/>
            <person name="Glavina del Rio T."/>
            <person name="Dalin E."/>
            <person name="Tice H."/>
            <person name="Bruce D."/>
            <person name="Goodwin L."/>
            <person name="Pitluck S."/>
            <person name="Larimer F."/>
            <person name="Land M.L."/>
            <person name="Hauser L."/>
            <person name="Muyzer G."/>
        </authorList>
    </citation>
    <scope>NUCLEOTIDE SEQUENCE [LARGE SCALE GENOMIC DNA]</scope>
    <source>
        <strain evidence="11 12">AHT 1</strain>
    </source>
</reference>
<dbReference type="EMBL" id="ACJM01000002">
    <property type="protein sequence ID" value="EEG78495.1"/>
    <property type="molecule type" value="Genomic_DNA"/>
</dbReference>
<dbReference type="RefSeq" id="WP_008514412.1">
    <property type="nucleotide sequence ID" value="NZ_ACJM01000002.1"/>
</dbReference>
<dbReference type="OrthoDB" id="9804578at2"/>
<dbReference type="InterPro" id="IPR002028">
    <property type="entry name" value="Trp_synthase_suA"/>
</dbReference>
<dbReference type="FunFam" id="3.20.20.70:FF:000037">
    <property type="entry name" value="Tryptophan synthase alpha chain"/>
    <property type="match status" value="1"/>
</dbReference>
<dbReference type="Pfam" id="PF00290">
    <property type="entry name" value="Trp_syntA"/>
    <property type="match status" value="1"/>
</dbReference>
<evidence type="ECO:0000256" key="5">
    <source>
        <dbReference type="ARBA" id="ARBA00022822"/>
    </source>
</evidence>
<dbReference type="InterPro" id="IPR018204">
    <property type="entry name" value="Trp_synthase_alpha_AS"/>
</dbReference>
<dbReference type="SUPFAM" id="SSF51366">
    <property type="entry name" value="Ribulose-phoshate binding barrel"/>
    <property type="match status" value="1"/>
</dbReference>
<comment type="subunit">
    <text evidence="3 9">Tetramer of two alpha and two beta chains.</text>
</comment>
<dbReference type="UniPathway" id="UPA00035">
    <property type="reaction ID" value="UER00044"/>
</dbReference>
<evidence type="ECO:0000256" key="7">
    <source>
        <dbReference type="ARBA" id="ARBA00023239"/>
    </source>
</evidence>
<feature type="active site" description="Proton acceptor" evidence="9">
    <location>
        <position position="60"/>
    </location>
</feature>
<comment type="function">
    <text evidence="1 9">The alpha subunit is responsible for the aldol cleavage of indoleglycerol phosphate to indole and glyceraldehyde 3-phosphate.</text>
</comment>
<comment type="caution">
    <text evidence="11">The sequence shown here is derived from an EMBL/GenBank/DDBJ whole genome shotgun (WGS) entry which is preliminary data.</text>
</comment>
<evidence type="ECO:0000256" key="10">
    <source>
        <dbReference type="RuleBase" id="RU003662"/>
    </source>
</evidence>
<evidence type="ECO:0000313" key="12">
    <source>
        <dbReference type="Proteomes" id="UP000006443"/>
    </source>
</evidence>
<evidence type="ECO:0000256" key="3">
    <source>
        <dbReference type="ARBA" id="ARBA00011270"/>
    </source>
</evidence>
<name>C0GDL2_DETAL</name>
<dbReference type="CDD" id="cd04724">
    <property type="entry name" value="Tryptophan_synthase_alpha"/>
    <property type="match status" value="1"/>
</dbReference>
<evidence type="ECO:0000313" key="11">
    <source>
        <dbReference type="EMBL" id="EEG78495.1"/>
    </source>
</evidence>
<gene>
    <name evidence="9" type="primary">trpA</name>
    <name evidence="11" type="ORF">DealDRAFT_0425</name>
</gene>
<evidence type="ECO:0000256" key="9">
    <source>
        <dbReference type="HAMAP-Rule" id="MF_00131"/>
    </source>
</evidence>
<comment type="pathway">
    <text evidence="2 9">Amino-acid biosynthesis; L-tryptophan biosynthesis; L-tryptophan from chorismate: step 5/5.</text>
</comment>
<dbReference type="GO" id="GO:0005829">
    <property type="term" value="C:cytosol"/>
    <property type="evidence" value="ECO:0007669"/>
    <property type="project" value="TreeGrafter"/>
</dbReference>
<keyword evidence="6 9" id="KW-0057">Aromatic amino acid biosynthesis</keyword>
<dbReference type="Proteomes" id="UP000006443">
    <property type="component" value="Unassembled WGS sequence"/>
</dbReference>
<evidence type="ECO:0000256" key="6">
    <source>
        <dbReference type="ARBA" id="ARBA00023141"/>
    </source>
</evidence>
<dbReference type="EC" id="4.2.1.20" evidence="9"/>
<keyword evidence="7 9" id="KW-0456">Lyase</keyword>
<keyword evidence="4 9" id="KW-0028">Amino-acid biosynthesis</keyword>
<evidence type="ECO:0000256" key="8">
    <source>
        <dbReference type="ARBA" id="ARBA00049047"/>
    </source>
</evidence>
<dbReference type="PROSITE" id="PS00167">
    <property type="entry name" value="TRP_SYNTHASE_ALPHA"/>
    <property type="match status" value="1"/>
</dbReference>
<organism evidence="11 12">
    <name type="scientific">Dethiobacter alkaliphilus AHT 1</name>
    <dbReference type="NCBI Taxonomy" id="555088"/>
    <lineage>
        <taxon>Bacteria</taxon>
        <taxon>Bacillati</taxon>
        <taxon>Bacillota</taxon>
        <taxon>Dethiobacteria</taxon>
        <taxon>Dethiobacterales</taxon>
        <taxon>Dethiobacteraceae</taxon>
        <taxon>Dethiobacter</taxon>
    </lineage>
</organism>
<dbReference type="STRING" id="555088.DealDRAFT_0425"/>
<sequence>MNKLENKLEKIKASGQKALIPFLTAGDPDLSVTEKLMVTLAENGADVIELGIPYSDPLADGPVLQLAAGRALKAGTTTDGVLDLVKRFHNYNDTPVVLLVYFNQIYSRGIERFCREAAQAGVSALVVPDLPFEEAAELDSAAQAAGLINIRFLAPTTTDERLEKICKSARGFIYCVTVTGVTGKRTAMDPAVERLLQRAAKFTAVPLALGFGISDPGQAKIAAQSGDCVIVGSALVQKIAEANGEAKYDVAGSFIRSLKSAIEEGESHGGHQNRNCSACG</sequence>
<evidence type="ECO:0000256" key="1">
    <source>
        <dbReference type="ARBA" id="ARBA00003365"/>
    </source>
</evidence>
<evidence type="ECO:0000256" key="2">
    <source>
        <dbReference type="ARBA" id="ARBA00004733"/>
    </source>
</evidence>
<dbReference type="eggNOG" id="COG0159">
    <property type="taxonomic scope" value="Bacteria"/>
</dbReference>
<dbReference type="InterPro" id="IPR011060">
    <property type="entry name" value="RibuloseP-bd_barrel"/>
</dbReference>
<accession>C0GDL2</accession>
<dbReference type="Gene3D" id="3.20.20.70">
    <property type="entry name" value="Aldolase class I"/>
    <property type="match status" value="1"/>
</dbReference>
<comment type="similarity">
    <text evidence="9 10">Belongs to the TrpA family.</text>
</comment>
<dbReference type="GO" id="GO:0004834">
    <property type="term" value="F:tryptophan synthase activity"/>
    <property type="evidence" value="ECO:0007669"/>
    <property type="project" value="UniProtKB-UniRule"/>
</dbReference>